<name>A0ACB8X3C7_9TELE</name>
<comment type="caution">
    <text evidence="1">The sequence shown here is derived from an EMBL/GenBank/DDBJ whole genome shotgun (WGS) entry which is preliminary data.</text>
</comment>
<accession>A0ACB8X3C7</accession>
<gene>
    <name evidence="1" type="ORF">L3Q82_006301</name>
</gene>
<evidence type="ECO:0000313" key="2">
    <source>
        <dbReference type="Proteomes" id="UP000831701"/>
    </source>
</evidence>
<dbReference type="Proteomes" id="UP000831701">
    <property type="component" value="Chromosome 3"/>
</dbReference>
<dbReference type="EMBL" id="CM041533">
    <property type="protein sequence ID" value="KAI3374476.1"/>
    <property type="molecule type" value="Genomic_DNA"/>
</dbReference>
<keyword evidence="2" id="KW-1185">Reference proteome</keyword>
<proteinExistence type="predicted"/>
<organism evidence="1 2">
    <name type="scientific">Scortum barcoo</name>
    <name type="common">barcoo grunter</name>
    <dbReference type="NCBI Taxonomy" id="214431"/>
    <lineage>
        <taxon>Eukaryota</taxon>
        <taxon>Metazoa</taxon>
        <taxon>Chordata</taxon>
        <taxon>Craniata</taxon>
        <taxon>Vertebrata</taxon>
        <taxon>Euteleostomi</taxon>
        <taxon>Actinopterygii</taxon>
        <taxon>Neopterygii</taxon>
        <taxon>Teleostei</taxon>
        <taxon>Neoteleostei</taxon>
        <taxon>Acanthomorphata</taxon>
        <taxon>Eupercaria</taxon>
        <taxon>Centrarchiformes</taxon>
        <taxon>Terapontoidei</taxon>
        <taxon>Terapontidae</taxon>
        <taxon>Scortum</taxon>
    </lineage>
</organism>
<evidence type="ECO:0000313" key="1">
    <source>
        <dbReference type="EMBL" id="KAI3374476.1"/>
    </source>
</evidence>
<protein>
    <submittedName>
        <fullName evidence="1">Uncharacterized protein</fullName>
    </submittedName>
</protein>
<reference evidence="1" key="1">
    <citation type="submission" date="2022-04" db="EMBL/GenBank/DDBJ databases">
        <title>Jade perch genome.</title>
        <authorList>
            <person name="Chao B."/>
        </authorList>
    </citation>
    <scope>NUCLEOTIDE SEQUENCE</scope>
    <source>
        <strain evidence="1">CB-2022</strain>
    </source>
</reference>
<sequence length="479" mass="53362">MTKKTYCLRPSAVSGIAFLNILILRTIWGVSASVKSTAPLTPELMFLLPETVGSPPTDTTVTVPDATSAFSVGDQEELKRLKDTYTFCGIQPSNPTKQHIREHCRTNIPQPEEVTKRVEGVFQHFYLTADPNGVPLFKTSMLKAWQIQRIQRLQGCLSDPEVAMQNNMMQFPPPISRDRVIREFPKCYTPEASLQLKKDWDIQTKAACKDQATKHQPWDRQKMSKVVVVGDLNVGKTCLINRFCKDVFERDYKATIGVDFEIERFEISGVPFSLQIWDTAGQEKFKCIASAYYRGAQVIITVFDMADIKSLDHTRQWLEEAMRENEPDSCFIFLVGAKSDLLGHGMSPRWGGRSLSFVREVERYRLEIVGLTSTHSLGSGTQLLERGAGPSTTLELPRVGDRFLAVVCAYGPNSSTEYPAFLESLGGVLDSAPTGDSIVLLGDFNAHVGNNSDTWRGVIGRNGLPDLNPKRCSVIGLLC</sequence>